<dbReference type="WBParaSite" id="nRc.2.0.1.t32867-RA">
    <property type="protein sequence ID" value="nRc.2.0.1.t32867-RA"/>
    <property type="gene ID" value="nRc.2.0.1.g32867"/>
</dbReference>
<evidence type="ECO:0000313" key="4">
    <source>
        <dbReference type="Proteomes" id="UP000887565"/>
    </source>
</evidence>
<feature type="region of interest" description="Disordered" evidence="2">
    <location>
        <begin position="666"/>
        <end position="699"/>
    </location>
</feature>
<dbReference type="PANTHER" id="PTHR15696">
    <property type="entry name" value="SMG-7 SUPPRESSOR WITH MORPHOLOGICAL EFFECT ON GENITALIA PROTEIN 7"/>
    <property type="match status" value="1"/>
</dbReference>
<feature type="domain" description="DNA/RNA-binding" evidence="3">
    <location>
        <begin position="238"/>
        <end position="501"/>
    </location>
</feature>
<dbReference type="SUPFAM" id="SSF48452">
    <property type="entry name" value="TPR-like"/>
    <property type="match status" value="1"/>
</dbReference>
<dbReference type="InterPro" id="IPR045153">
    <property type="entry name" value="Est1/Ebs1-like"/>
</dbReference>
<dbReference type="Pfam" id="PF10373">
    <property type="entry name" value="EST1_DNA_bind"/>
    <property type="match status" value="1"/>
</dbReference>
<accession>A0A915K3S6</accession>
<evidence type="ECO:0000256" key="2">
    <source>
        <dbReference type="SAM" id="MobiDB-lite"/>
    </source>
</evidence>
<dbReference type="GO" id="GO:0005697">
    <property type="term" value="C:telomerase holoenzyme complex"/>
    <property type="evidence" value="ECO:0007669"/>
    <property type="project" value="TreeGrafter"/>
</dbReference>
<dbReference type="GO" id="GO:0070034">
    <property type="term" value="F:telomerase RNA binding"/>
    <property type="evidence" value="ECO:0007669"/>
    <property type="project" value="TreeGrafter"/>
</dbReference>
<feature type="compositionally biased region" description="Basic and acidic residues" evidence="2">
    <location>
        <begin position="670"/>
        <end position="691"/>
    </location>
</feature>
<keyword evidence="4" id="KW-1185">Reference proteome</keyword>
<organism evidence="4 5">
    <name type="scientific">Romanomermis culicivorax</name>
    <name type="common">Nematode worm</name>
    <dbReference type="NCBI Taxonomy" id="13658"/>
    <lineage>
        <taxon>Eukaryota</taxon>
        <taxon>Metazoa</taxon>
        <taxon>Ecdysozoa</taxon>
        <taxon>Nematoda</taxon>
        <taxon>Enoplea</taxon>
        <taxon>Dorylaimia</taxon>
        <taxon>Mermithida</taxon>
        <taxon>Mermithoidea</taxon>
        <taxon>Mermithidae</taxon>
        <taxon>Romanomermis</taxon>
    </lineage>
</organism>
<keyword evidence="1" id="KW-0866">Nonsense-mediated mRNA decay</keyword>
<dbReference type="GO" id="GO:0000184">
    <property type="term" value="P:nuclear-transcribed mRNA catabolic process, nonsense-mediated decay"/>
    <property type="evidence" value="ECO:0007669"/>
    <property type="project" value="UniProtKB-KW"/>
</dbReference>
<dbReference type="AlphaFoldDB" id="A0A915K3S6"/>
<dbReference type="PANTHER" id="PTHR15696:SF5">
    <property type="entry name" value="NONSENSE-MEDIATED MRNA DECAY FACTOR SMG7"/>
    <property type="match status" value="1"/>
</dbReference>
<name>A0A915K3S6_ROMCU</name>
<sequence>SGNSKTTYITLKSRLSSKSSEYVQQDNKTDYSKNVGAEETELTLEMKLVPGSASPGTFQDPDLEEGSPLNLNADMIRVQEILRDCDILKATIIQNDTIDWSNRLKLQTLLEEAILTDTNYCVNQQIEQLLWNICFKSCIDFLQNKLKFSRMGEENVKLPGDEDESAFLATFLKSSLSYFDCFMRKIELSAKSNNSLSGYLYVTPAIEKFDAKNVDYLLNFCLIHLGDISRYRRRLIEAEYFYLNATRLCPTNGHAFNQLAILETCRNSQLSALYFYYRSLYVENSFLLSASNLDKFFSTVDLDFQSVEGPVVIRFEESFYKFLACIHNNEDRIEQIEAHFRRAIVGFRNDVSTMSKYDFFHMAIILIANIWKISPSKELTSLSRHTIEAEENSSIVDFSKIEKMQLNLLVKFLQFSVRILLRILGEKFDEISSVLIIILEWMREYSNSLLFDEFCGEKSEFLYRFCDLLNCIPEEFLEESEPNQVLPEDKDLISFLPLESQLSKIKTVDETFLRKATSFNNVKPNYNNIRNSRLIKIGLFLVNLLNNEKSIKCSEVDSKFVFETSIKKEDIQEEDLFLGVLESLVSSRLSDNATPRLTPAAETTKSRRQTKVLPLLGLTTKDSAKAEKEALIPKFKIAPAGSKVEMVLKGEVVEEIADHSSNIIKSGAIDGDKKSDNQEAIRNPKENKYELPPRFQVTD</sequence>
<dbReference type="Gene3D" id="1.25.40.10">
    <property type="entry name" value="Tetratricopeptide repeat domain"/>
    <property type="match status" value="1"/>
</dbReference>
<dbReference type="InterPro" id="IPR011990">
    <property type="entry name" value="TPR-like_helical_dom_sf"/>
</dbReference>
<evidence type="ECO:0000259" key="3">
    <source>
        <dbReference type="Pfam" id="PF10373"/>
    </source>
</evidence>
<evidence type="ECO:0000313" key="5">
    <source>
        <dbReference type="WBParaSite" id="nRc.2.0.1.t32867-RA"/>
    </source>
</evidence>
<proteinExistence type="predicted"/>
<reference evidence="5" key="1">
    <citation type="submission" date="2022-11" db="UniProtKB">
        <authorList>
            <consortium name="WormBaseParasite"/>
        </authorList>
    </citation>
    <scope>IDENTIFICATION</scope>
</reference>
<evidence type="ECO:0000256" key="1">
    <source>
        <dbReference type="ARBA" id="ARBA00023161"/>
    </source>
</evidence>
<dbReference type="GO" id="GO:0042162">
    <property type="term" value="F:telomeric DNA binding"/>
    <property type="evidence" value="ECO:0007669"/>
    <property type="project" value="TreeGrafter"/>
</dbReference>
<dbReference type="Proteomes" id="UP000887565">
    <property type="component" value="Unplaced"/>
</dbReference>
<protein>
    <recommendedName>
        <fullName evidence="3">DNA/RNA-binding domain-containing protein</fullName>
    </recommendedName>
</protein>
<dbReference type="InterPro" id="IPR018834">
    <property type="entry name" value="DNA/RNA-bd_Est1-type"/>
</dbReference>